<dbReference type="GeneID" id="102363778"/>
<dbReference type="eggNOG" id="KOG0714">
    <property type="taxonomic scope" value="Eukaryota"/>
</dbReference>
<evidence type="ECO:0000313" key="8">
    <source>
        <dbReference type="Ensembl" id="ENSLACP00000015824.2"/>
    </source>
</evidence>
<dbReference type="KEGG" id="lcm:102363778"/>
<reference evidence="8" key="2">
    <citation type="submission" date="2025-08" db="UniProtKB">
        <authorList>
            <consortium name="Ensembl"/>
        </authorList>
    </citation>
    <scope>IDENTIFICATION</scope>
</reference>
<keyword evidence="6" id="KW-0732">Signal</keyword>
<comment type="function">
    <text evidence="4">Co-chaperone for Hsp70 protein HSPA5/BiP that acts as a key repressor of the ERN1/IRE1-mediated unfolded protein response (UPR). J domain-containing co-chaperones stimulate the ATPase activity of Hsp70 proteins and are required for efficient substrate recognition by Hsp70 proteins. In the unstressed endoplasmic reticulum, interacts with the luminal region of ERN1/IRE1 and selectively recruits HSPA5/BiP: HSPA5/BiP disrupts the dimerization of the active ERN1/IRE1 luminal region, thereby inactivating ERN1/IRE1. Also involved in endoplasmic reticulum-associated degradation (ERAD) of misfolded proteins. Required for survival of B-cell progenitors and normal antibody production.</text>
</comment>
<dbReference type="CDD" id="cd06257">
    <property type="entry name" value="DnaJ"/>
    <property type="match status" value="1"/>
</dbReference>
<dbReference type="PANTHER" id="PTHR44360">
    <property type="entry name" value="DNAJ HOMOLOG SUBFAMILY B MEMBER 9"/>
    <property type="match status" value="1"/>
</dbReference>
<dbReference type="InterPro" id="IPR001623">
    <property type="entry name" value="DnaJ_domain"/>
</dbReference>
<dbReference type="GO" id="GO:0051087">
    <property type="term" value="F:protein-folding chaperone binding"/>
    <property type="evidence" value="ECO:0007669"/>
    <property type="project" value="TreeGrafter"/>
</dbReference>
<dbReference type="InterPro" id="IPR051948">
    <property type="entry name" value="Hsp70_co-chaperone_J-domain"/>
</dbReference>
<accession>H3B1Q3</accession>
<evidence type="ECO:0000256" key="2">
    <source>
        <dbReference type="ARBA" id="ARBA00040158"/>
    </source>
</evidence>
<evidence type="ECO:0000256" key="6">
    <source>
        <dbReference type="SAM" id="SignalP"/>
    </source>
</evidence>
<dbReference type="GeneTree" id="ENSGT00940000166994"/>
<feature type="chain" id="PRO_5003580842" description="DnaJ homolog subfamily B member 9" evidence="6">
    <location>
        <begin position="21"/>
        <end position="211"/>
    </location>
</feature>
<evidence type="ECO:0000256" key="1">
    <source>
        <dbReference type="ARBA" id="ARBA00023186"/>
    </source>
</evidence>
<name>H3B1Q3_LATCH</name>
<reference evidence="9" key="1">
    <citation type="submission" date="2011-08" db="EMBL/GenBank/DDBJ databases">
        <title>The draft genome of Latimeria chalumnae.</title>
        <authorList>
            <person name="Di Palma F."/>
            <person name="Alfoldi J."/>
            <person name="Johnson J."/>
            <person name="Berlin A."/>
            <person name="Gnerre S."/>
            <person name="Jaffe D."/>
            <person name="MacCallum I."/>
            <person name="Young S."/>
            <person name="Walker B.J."/>
            <person name="Lander E."/>
            <person name="Lindblad-Toh K."/>
        </authorList>
    </citation>
    <scope>NUCLEOTIDE SEQUENCE [LARGE SCALE GENOMIC DNA]</scope>
    <source>
        <strain evidence="9">Wild caught</strain>
    </source>
</reference>
<dbReference type="HOGENOM" id="CLU_077239_0_0_1"/>
<comment type="subunit">
    <text evidence="5">Interacts with HSPA5/BiP; interaction is direct. Interacts with ERN1/IRE1 (via the luminal region). Interacts with DERL1.</text>
</comment>
<evidence type="ECO:0000256" key="4">
    <source>
        <dbReference type="ARBA" id="ARBA00045428"/>
    </source>
</evidence>
<dbReference type="Pfam" id="PF00226">
    <property type="entry name" value="DnaJ"/>
    <property type="match status" value="1"/>
</dbReference>
<dbReference type="Proteomes" id="UP000008672">
    <property type="component" value="Unassembled WGS sequence"/>
</dbReference>
<keyword evidence="1" id="KW-0143">Chaperone</keyword>
<dbReference type="PRINTS" id="PR00625">
    <property type="entry name" value="JDOMAIN"/>
</dbReference>
<dbReference type="InterPro" id="IPR036869">
    <property type="entry name" value="J_dom_sf"/>
</dbReference>
<dbReference type="OMA" id="ENYGANE"/>
<dbReference type="AlphaFoldDB" id="H3B1Q3"/>
<dbReference type="Bgee" id="ENSLACG00000013934">
    <property type="expression patterns" value="Expressed in pelvic fin and 6 other cell types or tissues"/>
</dbReference>
<feature type="signal peptide" evidence="6">
    <location>
        <begin position="1"/>
        <end position="20"/>
    </location>
</feature>
<dbReference type="Ensembl" id="ENSLACT00000015934.2">
    <property type="protein sequence ID" value="ENSLACP00000015824.2"/>
    <property type="gene ID" value="ENSLACG00000013934.2"/>
</dbReference>
<dbReference type="GO" id="GO:0036503">
    <property type="term" value="P:ERAD pathway"/>
    <property type="evidence" value="ECO:0007669"/>
    <property type="project" value="TreeGrafter"/>
</dbReference>
<dbReference type="GO" id="GO:0005783">
    <property type="term" value="C:endoplasmic reticulum"/>
    <property type="evidence" value="ECO:0007669"/>
    <property type="project" value="TreeGrafter"/>
</dbReference>
<dbReference type="SUPFAM" id="SSF46565">
    <property type="entry name" value="Chaperone J-domain"/>
    <property type="match status" value="1"/>
</dbReference>
<dbReference type="PROSITE" id="PS50076">
    <property type="entry name" value="DNAJ_2"/>
    <property type="match status" value="1"/>
</dbReference>
<proteinExistence type="predicted"/>
<dbReference type="SMART" id="SM00271">
    <property type="entry name" value="DnaJ"/>
    <property type="match status" value="1"/>
</dbReference>
<reference evidence="8" key="3">
    <citation type="submission" date="2025-09" db="UniProtKB">
        <authorList>
            <consortium name="Ensembl"/>
        </authorList>
    </citation>
    <scope>IDENTIFICATION</scope>
</reference>
<dbReference type="PANTHER" id="PTHR44360:SF1">
    <property type="entry name" value="DNAJ HOMOLOG SUBFAMILY B MEMBER 9"/>
    <property type="match status" value="1"/>
</dbReference>
<dbReference type="Gene3D" id="1.10.287.110">
    <property type="entry name" value="DnaJ domain"/>
    <property type="match status" value="1"/>
</dbReference>
<evidence type="ECO:0000256" key="3">
    <source>
        <dbReference type="ARBA" id="ARBA00041533"/>
    </source>
</evidence>
<gene>
    <name evidence="8" type="primary">LOC102363778</name>
</gene>
<evidence type="ECO:0000313" key="9">
    <source>
        <dbReference type="Proteomes" id="UP000008672"/>
    </source>
</evidence>
<sequence length="211" mass="24187">MWLVITSLFCTLFLGNTILARMDYYEVLGVSNTATDRQIKKAFHRLAMKYHPDRNKTPEAEIKFREIAEAYEVLSHEDKRKQYDHFGYQALENEGEHDFDHQEFTFNFEDFFGDFDSHDHEFENPVLVNTGSGENYGANEPFGHFVFEGPGLFDDPFTHDGDSFFGFDFEDAFDGGFNSGGKGEEPKASGQYCRTVTQRTGNVITTRTDCS</sequence>
<dbReference type="EMBL" id="AFYH01124256">
    <property type="status" value="NOT_ANNOTATED_CDS"/>
    <property type="molecule type" value="Genomic_DNA"/>
</dbReference>
<feature type="domain" description="J" evidence="7">
    <location>
        <begin position="23"/>
        <end position="87"/>
    </location>
</feature>
<keyword evidence="9" id="KW-1185">Reference proteome</keyword>
<dbReference type="STRING" id="7897.ENSLACP00000015824"/>
<protein>
    <recommendedName>
        <fullName evidence="2">DnaJ homolog subfamily B member 9</fullName>
    </recommendedName>
    <alternativeName>
        <fullName evidence="3">Endoplasmic reticulum DNA J domain-containing protein 4</fullName>
    </alternativeName>
</protein>
<dbReference type="RefSeq" id="XP_006001873.1">
    <property type="nucleotide sequence ID" value="XM_006001811.1"/>
</dbReference>
<dbReference type="InParanoid" id="H3B1Q3"/>
<evidence type="ECO:0000256" key="5">
    <source>
        <dbReference type="ARBA" id="ARBA00046365"/>
    </source>
</evidence>
<evidence type="ECO:0000259" key="7">
    <source>
        <dbReference type="PROSITE" id="PS50076"/>
    </source>
</evidence>
<organism evidence="8 9">
    <name type="scientific">Latimeria chalumnae</name>
    <name type="common">Coelacanth</name>
    <dbReference type="NCBI Taxonomy" id="7897"/>
    <lineage>
        <taxon>Eukaryota</taxon>
        <taxon>Metazoa</taxon>
        <taxon>Chordata</taxon>
        <taxon>Craniata</taxon>
        <taxon>Vertebrata</taxon>
        <taxon>Euteleostomi</taxon>
        <taxon>Coelacanthiformes</taxon>
        <taxon>Coelacanthidae</taxon>
        <taxon>Latimeria</taxon>
    </lineage>
</organism>
<dbReference type="GO" id="GO:0051787">
    <property type="term" value="F:misfolded protein binding"/>
    <property type="evidence" value="ECO:0007669"/>
    <property type="project" value="TreeGrafter"/>
</dbReference>
<dbReference type="OrthoDB" id="376357at2759"/>